<keyword evidence="4" id="KW-0804">Transcription</keyword>
<dbReference type="EMBL" id="BAABJX010000026">
    <property type="protein sequence ID" value="GAA4833074.1"/>
    <property type="molecule type" value="Genomic_DNA"/>
</dbReference>
<dbReference type="InterPro" id="IPR058245">
    <property type="entry name" value="NreC/VraR/RcsB-like_REC"/>
</dbReference>
<dbReference type="SUPFAM" id="SSF52172">
    <property type="entry name" value="CheY-like"/>
    <property type="match status" value="1"/>
</dbReference>
<dbReference type="PRINTS" id="PR00038">
    <property type="entry name" value="HTHLUXR"/>
</dbReference>
<evidence type="ECO:0000256" key="1">
    <source>
        <dbReference type="ARBA" id="ARBA00022553"/>
    </source>
</evidence>
<protein>
    <submittedName>
        <fullName evidence="8">Response regulator transcription factor</fullName>
    </submittedName>
</protein>
<dbReference type="InterPro" id="IPR011006">
    <property type="entry name" value="CheY-like_superfamily"/>
</dbReference>
<dbReference type="PROSITE" id="PS50043">
    <property type="entry name" value="HTH_LUXR_2"/>
    <property type="match status" value="1"/>
</dbReference>
<feature type="modified residue" description="4-aspartylphosphate" evidence="5">
    <location>
        <position position="56"/>
    </location>
</feature>
<evidence type="ECO:0000313" key="9">
    <source>
        <dbReference type="Proteomes" id="UP001500298"/>
    </source>
</evidence>
<dbReference type="Proteomes" id="UP001500298">
    <property type="component" value="Unassembled WGS sequence"/>
</dbReference>
<keyword evidence="2" id="KW-0805">Transcription regulation</keyword>
<dbReference type="SMART" id="SM00448">
    <property type="entry name" value="REC"/>
    <property type="match status" value="1"/>
</dbReference>
<keyword evidence="3" id="KW-0238">DNA-binding</keyword>
<dbReference type="RefSeq" id="WP_345371092.1">
    <property type="nucleotide sequence ID" value="NZ_BAABJX010000026.1"/>
</dbReference>
<dbReference type="InterPro" id="IPR039420">
    <property type="entry name" value="WalR-like"/>
</dbReference>
<dbReference type="Gene3D" id="3.40.50.2300">
    <property type="match status" value="1"/>
</dbReference>
<evidence type="ECO:0000259" key="7">
    <source>
        <dbReference type="PROSITE" id="PS50110"/>
    </source>
</evidence>
<feature type="domain" description="HTH luxR-type" evidence="6">
    <location>
        <begin position="145"/>
        <end position="210"/>
    </location>
</feature>
<evidence type="ECO:0000259" key="6">
    <source>
        <dbReference type="PROSITE" id="PS50043"/>
    </source>
</evidence>
<accession>A0ABP9D7A0</accession>
<evidence type="ECO:0000256" key="4">
    <source>
        <dbReference type="ARBA" id="ARBA00023163"/>
    </source>
</evidence>
<keyword evidence="1 5" id="KW-0597">Phosphoprotein</keyword>
<dbReference type="CDD" id="cd17535">
    <property type="entry name" value="REC_NarL-like"/>
    <property type="match status" value="1"/>
</dbReference>
<sequence>MNTIKVLIADDHKMFIQGIRSLLAEEEHIEVVGEAHNGKEALQFLQETLVDVLILDISMPDMDGIEVTEQVVKLHPSVKILGLSMHGEKRFIANMMKKGAHGYVLKNTEKEELVEAIETVNKGESYLSDEASKVLLSTFIMQNRREYLNDTLSEREIGVLKEIANGYTTYQIAERLFITKNTVETHRKNLLLKLKAKNTAELVQIAFKQGIIS</sequence>
<feature type="domain" description="Response regulatory" evidence="7">
    <location>
        <begin position="5"/>
        <end position="121"/>
    </location>
</feature>
<proteinExistence type="predicted"/>
<evidence type="ECO:0000313" key="8">
    <source>
        <dbReference type="EMBL" id="GAA4833074.1"/>
    </source>
</evidence>
<dbReference type="InterPro" id="IPR016032">
    <property type="entry name" value="Sig_transdc_resp-reg_C-effctor"/>
</dbReference>
<dbReference type="Pfam" id="PF00196">
    <property type="entry name" value="GerE"/>
    <property type="match status" value="1"/>
</dbReference>
<dbReference type="SMART" id="SM00421">
    <property type="entry name" value="HTH_LUXR"/>
    <property type="match status" value="1"/>
</dbReference>
<dbReference type="PROSITE" id="PS00622">
    <property type="entry name" value="HTH_LUXR_1"/>
    <property type="match status" value="1"/>
</dbReference>
<reference evidence="9" key="1">
    <citation type="journal article" date="2019" name="Int. J. Syst. Evol. Microbiol.">
        <title>The Global Catalogue of Microorganisms (GCM) 10K type strain sequencing project: providing services to taxonomists for standard genome sequencing and annotation.</title>
        <authorList>
            <consortium name="The Broad Institute Genomics Platform"/>
            <consortium name="The Broad Institute Genome Sequencing Center for Infectious Disease"/>
            <person name="Wu L."/>
            <person name="Ma J."/>
        </authorList>
    </citation>
    <scope>NUCLEOTIDE SEQUENCE [LARGE SCALE GENOMIC DNA]</scope>
    <source>
        <strain evidence="9">JCM 18326</strain>
    </source>
</reference>
<dbReference type="SUPFAM" id="SSF46894">
    <property type="entry name" value="C-terminal effector domain of the bipartite response regulators"/>
    <property type="match status" value="1"/>
</dbReference>
<evidence type="ECO:0000256" key="5">
    <source>
        <dbReference type="PROSITE-ProRule" id="PRU00169"/>
    </source>
</evidence>
<dbReference type="PANTHER" id="PTHR43214:SF41">
    <property type="entry name" value="NITRATE_NITRITE RESPONSE REGULATOR PROTEIN NARP"/>
    <property type="match status" value="1"/>
</dbReference>
<dbReference type="CDD" id="cd06170">
    <property type="entry name" value="LuxR_C_like"/>
    <property type="match status" value="1"/>
</dbReference>
<organism evidence="8 9">
    <name type="scientific">Algivirga pacifica</name>
    <dbReference type="NCBI Taxonomy" id="1162670"/>
    <lineage>
        <taxon>Bacteria</taxon>
        <taxon>Pseudomonadati</taxon>
        <taxon>Bacteroidota</taxon>
        <taxon>Cytophagia</taxon>
        <taxon>Cytophagales</taxon>
        <taxon>Flammeovirgaceae</taxon>
        <taxon>Algivirga</taxon>
    </lineage>
</organism>
<gene>
    <name evidence="8" type="ORF">GCM10023331_17940</name>
</gene>
<evidence type="ECO:0000256" key="2">
    <source>
        <dbReference type="ARBA" id="ARBA00023015"/>
    </source>
</evidence>
<name>A0ABP9D7A0_9BACT</name>
<comment type="caution">
    <text evidence="8">The sequence shown here is derived from an EMBL/GenBank/DDBJ whole genome shotgun (WGS) entry which is preliminary data.</text>
</comment>
<dbReference type="InterPro" id="IPR001789">
    <property type="entry name" value="Sig_transdc_resp-reg_receiver"/>
</dbReference>
<evidence type="ECO:0000256" key="3">
    <source>
        <dbReference type="ARBA" id="ARBA00023125"/>
    </source>
</evidence>
<dbReference type="PROSITE" id="PS50110">
    <property type="entry name" value="RESPONSE_REGULATORY"/>
    <property type="match status" value="1"/>
</dbReference>
<dbReference type="InterPro" id="IPR000792">
    <property type="entry name" value="Tscrpt_reg_LuxR_C"/>
</dbReference>
<dbReference type="Pfam" id="PF00072">
    <property type="entry name" value="Response_reg"/>
    <property type="match status" value="1"/>
</dbReference>
<dbReference type="PANTHER" id="PTHR43214">
    <property type="entry name" value="TWO-COMPONENT RESPONSE REGULATOR"/>
    <property type="match status" value="1"/>
</dbReference>
<keyword evidence="9" id="KW-1185">Reference proteome</keyword>